<dbReference type="Proteomes" id="UP000038045">
    <property type="component" value="Unplaced"/>
</dbReference>
<reference evidence="2" key="1">
    <citation type="submission" date="2017-02" db="UniProtKB">
        <authorList>
            <consortium name="WormBaseParasite"/>
        </authorList>
    </citation>
    <scope>IDENTIFICATION</scope>
</reference>
<protein>
    <submittedName>
        <fullName evidence="2">Uncharacterized protein</fullName>
    </submittedName>
</protein>
<name>A0A0N4ZHF1_PARTI</name>
<proteinExistence type="predicted"/>
<organism evidence="1 2">
    <name type="scientific">Parastrongyloides trichosuri</name>
    <name type="common">Possum-specific nematode worm</name>
    <dbReference type="NCBI Taxonomy" id="131310"/>
    <lineage>
        <taxon>Eukaryota</taxon>
        <taxon>Metazoa</taxon>
        <taxon>Ecdysozoa</taxon>
        <taxon>Nematoda</taxon>
        <taxon>Chromadorea</taxon>
        <taxon>Rhabditida</taxon>
        <taxon>Tylenchina</taxon>
        <taxon>Panagrolaimomorpha</taxon>
        <taxon>Strongyloidoidea</taxon>
        <taxon>Strongyloididae</taxon>
        <taxon>Parastrongyloides</taxon>
    </lineage>
</organism>
<evidence type="ECO:0000313" key="1">
    <source>
        <dbReference type="Proteomes" id="UP000038045"/>
    </source>
</evidence>
<keyword evidence="1" id="KW-1185">Reference proteome</keyword>
<dbReference type="AlphaFoldDB" id="A0A0N4ZHF1"/>
<evidence type="ECO:0000313" key="2">
    <source>
        <dbReference type="WBParaSite" id="PTRK_0000734900.1"/>
    </source>
</evidence>
<sequence length="127" mass="14729">MVYFDLLWGTRSGNNNTNITATSSTDKYRLKEIKKPKINNVQSKEIAEPNIHRVVAAQTSLNFEVQQSERERLSSVIQTQIPWVEQTGISSVLAKFCCTKSYRQQKTQQRQMAKRIFSTQFPPIKYK</sequence>
<dbReference type="WBParaSite" id="PTRK_0000734900.1">
    <property type="protein sequence ID" value="PTRK_0000734900.1"/>
    <property type="gene ID" value="PTRK_0000734900"/>
</dbReference>
<accession>A0A0N4ZHF1</accession>